<comment type="caution">
    <text evidence="1">The sequence shown here is derived from an EMBL/GenBank/DDBJ whole genome shotgun (WGS) entry which is preliminary data.</text>
</comment>
<proteinExistence type="predicted"/>
<dbReference type="Proteomes" id="UP000826195">
    <property type="component" value="Unassembled WGS sequence"/>
</dbReference>
<evidence type="ECO:0000313" key="1">
    <source>
        <dbReference type="EMBL" id="KAH0554267.1"/>
    </source>
</evidence>
<dbReference type="EMBL" id="JAHXZJ010001119">
    <property type="protein sequence ID" value="KAH0554267.1"/>
    <property type="molecule type" value="Genomic_DNA"/>
</dbReference>
<gene>
    <name evidence="1" type="ORF">KQX54_009049</name>
</gene>
<reference evidence="1 2" key="1">
    <citation type="journal article" date="2021" name="J. Hered.">
        <title>A chromosome-level genome assembly of the parasitoid wasp, Cotesia glomerata (Hymenoptera: Braconidae).</title>
        <authorList>
            <person name="Pinto B.J."/>
            <person name="Weis J.J."/>
            <person name="Gamble T."/>
            <person name="Ode P.J."/>
            <person name="Paul R."/>
            <person name="Zaspel J.M."/>
        </authorList>
    </citation>
    <scope>NUCLEOTIDE SEQUENCE [LARGE SCALE GENOMIC DNA]</scope>
    <source>
        <strain evidence="1">CgM1</strain>
    </source>
</reference>
<name>A0AAV7I6L6_COTGL</name>
<sequence>MRRCIKSLSKDCTENGMEEKDVHGTNGQPLNRLLTSHVSQFSLGEPGQIYNTEYWVVKSMLEYRVVN</sequence>
<evidence type="ECO:0000313" key="2">
    <source>
        <dbReference type="Proteomes" id="UP000826195"/>
    </source>
</evidence>
<dbReference type="AlphaFoldDB" id="A0AAV7I6L6"/>
<organism evidence="1 2">
    <name type="scientific">Cotesia glomerata</name>
    <name type="common">Lepidopteran parasitic wasp</name>
    <name type="synonym">Apanteles glomeratus</name>
    <dbReference type="NCBI Taxonomy" id="32391"/>
    <lineage>
        <taxon>Eukaryota</taxon>
        <taxon>Metazoa</taxon>
        <taxon>Ecdysozoa</taxon>
        <taxon>Arthropoda</taxon>
        <taxon>Hexapoda</taxon>
        <taxon>Insecta</taxon>
        <taxon>Pterygota</taxon>
        <taxon>Neoptera</taxon>
        <taxon>Endopterygota</taxon>
        <taxon>Hymenoptera</taxon>
        <taxon>Apocrita</taxon>
        <taxon>Ichneumonoidea</taxon>
        <taxon>Braconidae</taxon>
        <taxon>Microgastrinae</taxon>
        <taxon>Cotesia</taxon>
    </lineage>
</organism>
<protein>
    <submittedName>
        <fullName evidence="1">Uncharacterized protein</fullName>
    </submittedName>
</protein>
<accession>A0AAV7I6L6</accession>
<keyword evidence="2" id="KW-1185">Reference proteome</keyword>